<keyword evidence="2" id="KW-0812">Transmembrane</keyword>
<keyword evidence="2" id="KW-1133">Transmembrane helix</keyword>
<keyword evidence="4" id="KW-1185">Reference proteome</keyword>
<evidence type="ECO:0000256" key="2">
    <source>
        <dbReference type="SAM" id="Phobius"/>
    </source>
</evidence>
<comment type="caution">
    <text evidence="3">The sequence shown here is derived from an EMBL/GenBank/DDBJ whole genome shotgun (WGS) entry which is preliminary data.</text>
</comment>
<evidence type="ECO:0000256" key="1">
    <source>
        <dbReference type="SAM" id="MobiDB-lite"/>
    </source>
</evidence>
<evidence type="ECO:0000313" key="4">
    <source>
        <dbReference type="Proteomes" id="UP000652761"/>
    </source>
</evidence>
<feature type="transmembrane region" description="Helical" evidence="2">
    <location>
        <begin position="228"/>
        <end position="244"/>
    </location>
</feature>
<keyword evidence="2" id="KW-0472">Membrane</keyword>
<protein>
    <submittedName>
        <fullName evidence="3">Uncharacterized protein</fullName>
    </submittedName>
</protein>
<feature type="transmembrane region" description="Helical" evidence="2">
    <location>
        <begin position="200"/>
        <end position="222"/>
    </location>
</feature>
<name>A0A843UNS7_COLES</name>
<organism evidence="3 4">
    <name type="scientific">Colocasia esculenta</name>
    <name type="common">Wild taro</name>
    <name type="synonym">Arum esculentum</name>
    <dbReference type="NCBI Taxonomy" id="4460"/>
    <lineage>
        <taxon>Eukaryota</taxon>
        <taxon>Viridiplantae</taxon>
        <taxon>Streptophyta</taxon>
        <taxon>Embryophyta</taxon>
        <taxon>Tracheophyta</taxon>
        <taxon>Spermatophyta</taxon>
        <taxon>Magnoliopsida</taxon>
        <taxon>Liliopsida</taxon>
        <taxon>Araceae</taxon>
        <taxon>Aroideae</taxon>
        <taxon>Colocasieae</taxon>
        <taxon>Colocasia</taxon>
    </lineage>
</organism>
<feature type="region of interest" description="Disordered" evidence="1">
    <location>
        <begin position="1"/>
        <end position="27"/>
    </location>
</feature>
<reference evidence="3" key="1">
    <citation type="submission" date="2017-07" db="EMBL/GenBank/DDBJ databases">
        <title>Taro Niue Genome Assembly and Annotation.</title>
        <authorList>
            <person name="Atibalentja N."/>
            <person name="Keating K."/>
            <person name="Fields C.J."/>
        </authorList>
    </citation>
    <scope>NUCLEOTIDE SEQUENCE</scope>
    <source>
        <strain evidence="3">Niue_2</strain>
        <tissue evidence="3">Leaf</tissue>
    </source>
</reference>
<sequence length="265" mass="29400">VATERESLRSASSHEIPSSLASPSGPTSLGYELGPAMGSKCVNTQANCVDTTGYWLQNMLLGGTVLIRKPIPTVGKPNPRCTPTLKPIKLRVFDQMRFFGSKGKTRVLERKTRLLQGLIRHLRTSSGDLLRLGGAPGVEGSSPTPEDHLHKQEDRIWVGDLHLLGLAEEGFFDKLNPLEIYFQASNQGIMEYVNDDGIRMFYISAVFPLLFMYISTYCVVLGNCPTMTVPFVSTLIGIIVPVTLKRKLKDMTMMEMRQSDEHVPT</sequence>
<dbReference type="AlphaFoldDB" id="A0A843UNS7"/>
<evidence type="ECO:0000313" key="3">
    <source>
        <dbReference type="EMBL" id="MQL83936.1"/>
    </source>
</evidence>
<feature type="non-terminal residue" evidence="3">
    <location>
        <position position="265"/>
    </location>
</feature>
<dbReference type="Proteomes" id="UP000652761">
    <property type="component" value="Unassembled WGS sequence"/>
</dbReference>
<feature type="compositionally biased region" description="Polar residues" evidence="1">
    <location>
        <begin position="9"/>
        <end position="27"/>
    </location>
</feature>
<accession>A0A843UNS7</accession>
<proteinExistence type="predicted"/>
<gene>
    <name evidence="3" type="ORF">Taro_016433</name>
</gene>
<dbReference type="EMBL" id="NMUH01000728">
    <property type="protein sequence ID" value="MQL83936.1"/>
    <property type="molecule type" value="Genomic_DNA"/>
</dbReference>